<protein>
    <submittedName>
        <fullName evidence="1">Putative secreted protein</fullName>
    </submittedName>
</protein>
<organism evidence="1">
    <name type="scientific">Ixodes ricinus</name>
    <name type="common">Common tick</name>
    <name type="synonym">Acarus ricinus</name>
    <dbReference type="NCBI Taxonomy" id="34613"/>
    <lineage>
        <taxon>Eukaryota</taxon>
        <taxon>Metazoa</taxon>
        <taxon>Ecdysozoa</taxon>
        <taxon>Arthropoda</taxon>
        <taxon>Chelicerata</taxon>
        <taxon>Arachnida</taxon>
        <taxon>Acari</taxon>
        <taxon>Parasitiformes</taxon>
        <taxon>Ixodida</taxon>
        <taxon>Ixodoidea</taxon>
        <taxon>Ixodidae</taxon>
        <taxon>Ixodinae</taxon>
        <taxon>Ixodes</taxon>
    </lineage>
</organism>
<reference evidence="1" key="1">
    <citation type="submission" date="2019-12" db="EMBL/GenBank/DDBJ databases">
        <title>An insight into the sialome of adult female Ixodes ricinus ticks feeding for 6 days.</title>
        <authorList>
            <person name="Perner J."/>
            <person name="Ribeiro J.M.C."/>
        </authorList>
    </citation>
    <scope>NUCLEOTIDE SEQUENCE</scope>
    <source>
        <strain evidence="1">Semi-engorged</strain>
        <tissue evidence="1">Salivary glands</tissue>
    </source>
</reference>
<sequence length="71" mass="7299">MLTISLVAATSSSPGTFCSCPVDSSTILVPSALLLLKSSASSVSTLAGTEKSSSKSDTRCFMGSMIMSQFR</sequence>
<name>A0A6B0U0M2_IXORI</name>
<evidence type="ECO:0000313" key="1">
    <source>
        <dbReference type="EMBL" id="MXU82747.1"/>
    </source>
</evidence>
<proteinExistence type="predicted"/>
<accession>A0A6B0U0M2</accession>
<dbReference type="EMBL" id="GIFC01000664">
    <property type="protein sequence ID" value="MXU82747.1"/>
    <property type="molecule type" value="Transcribed_RNA"/>
</dbReference>
<dbReference type="AlphaFoldDB" id="A0A6B0U0M2"/>